<dbReference type="PROSITE" id="PS51781">
    <property type="entry name" value="SH3B"/>
    <property type="match status" value="2"/>
</dbReference>
<comment type="caution">
    <text evidence="5">The sequence shown here is derived from an EMBL/GenBank/DDBJ whole genome shotgun (WGS) entry which is preliminary data.</text>
</comment>
<dbReference type="PANTHER" id="PTHR30404:SF0">
    <property type="entry name" value="N-ACETYLMURAMOYL-L-ALANINE AMIDASE AMIC"/>
    <property type="match status" value="1"/>
</dbReference>
<dbReference type="Gene3D" id="3.40.630.40">
    <property type="entry name" value="Zn-dependent exopeptidases"/>
    <property type="match status" value="1"/>
</dbReference>
<dbReference type="PIRSF" id="PIRSF037846">
    <property type="entry name" value="Autolysin_YrvJ_prd"/>
    <property type="match status" value="1"/>
</dbReference>
<dbReference type="Pfam" id="PF08239">
    <property type="entry name" value="SH3_3"/>
    <property type="match status" value="3"/>
</dbReference>
<evidence type="ECO:0000256" key="3">
    <source>
        <dbReference type="SAM" id="SignalP"/>
    </source>
</evidence>
<dbReference type="GO" id="GO:0009253">
    <property type="term" value="P:peptidoglycan catabolic process"/>
    <property type="evidence" value="ECO:0007669"/>
    <property type="project" value="InterPro"/>
</dbReference>
<dbReference type="InterPro" id="IPR003646">
    <property type="entry name" value="SH3-like_bac-type"/>
</dbReference>
<proteinExistence type="predicted"/>
<dbReference type="SMART" id="SM00287">
    <property type="entry name" value="SH3b"/>
    <property type="match status" value="3"/>
</dbReference>
<dbReference type="AlphaFoldDB" id="A0A0D0H1X6"/>
<feature type="domain" description="SH3b" evidence="4">
    <location>
        <begin position="172"/>
        <end position="235"/>
    </location>
</feature>
<feature type="chain" id="PRO_5002210952" evidence="3">
    <location>
        <begin position="25"/>
        <end position="423"/>
    </location>
</feature>
<dbReference type="InterPro" id="IPR050695">
    <property type="entry name" value="N-acetylmuramoyl_amidase_3"/>
</dbReference>
<dbReference type="PATRIC" id="fig|265546.4.peg.622"/>
<dbReference type="PANTHER" id="PTHR30404">
    <property type="entry name" value="N-ACETYLMURAMOYL-L-ALANINE AMIDASE"/>
    <property type="match status" value="1"/>
</dbReference>
<feature type="domain" description="SH3b" evidence="4">
    <location>
        <begin position="25"/>
        <end position="88"/>
    </location>
</feature>
<protein>
    <submittedName>
        <fullName evidence="5">N-acetylmuramoyl-L-alanine amidase LytC</fullName>
        <ecNumber evidence="5">3.5.1.28</ecNumber>
    </submittedName>
</protein>
<dbReference type="InterPro" id="IPR002508">
    <property type="entry name" value="MurNAc-LAA_cat"/>
</dbReference>
<keyword evidence="2" id="KW-0961">Cell wall biogenesis/degradation</keyword>
<accession>A0A0D0H1X6</accession>
<evidence type="ECO:0000256" key="1">
    <source>
        <dbReference type="ARBA" id="ARBA00022801"/>
    </source>
</evidence>
<dbReference type="EMBL" id="JXTG01000002">
    <property type="protein sequence ID" value="KIP22056.1"/>
    <property type="molecule type" value="Genomic_DNA"/>
</dbReference>
<dbReference type="SUPFAM" id="SSF50044">
    <property type="entry name" value="SH3-domain"/>
    <property type="match status" value="1"/>
</dbReference>
<evidence type="ECO:0000256" key="2">
    <source>
        <dbReference type="ARBA" id="ARBA00023316"/>
    </source>
</evidence>
<dbReference type="Pfam" id="PF01520">
    <property type="entry name" value="Amidase_3"/>
    <property type="match status" value="1"/>
</dbReference>
<name>A0A0D0H1X6_9BACL</name>
<dbReference type="RefSeq" id="WP_021093908.1">
    <property type="nucleotide sequence ID" value="NZ_ANOC01000003.1"/>
</dbReference>
<dbReference type="InterPro" id="IPR036028">
    <property type="entry name" value="SH3-like_dom_sf"/>
</dbReference>
<dbReference type="Proteomes" id="UP000032047">
    <property type="component" value="Unassembled WGS sequence"/>
</dbReference>
<organism evidence="5 6">
    <name type="scientific">Anoxybacillus ayderensis</name>
    <dbReference type="NCBI Taxonomy" id="265546"/>
    <lineage>
        <taxon>Bacteria</taxon>
        <taxon>Bacillati</taxon>
        <taxon>Bacillota</taxon>
        <taxon>Bacilli</taxon>
        <taxon>Bacillales</taxon>
        <taxon>Anoxybacillaceae</taxon>
        <taxon>Anoxybacillus</taxon>
    </lineage>
</organism>
<dbReference type="GO" id="GO:0008745">
    <property type="term" value="F:N-acetylmuramoyl-L-alanine amidase activity"/>
    <property type="evidence" value="ECO:0007669"/>
    <property type="project" value="UniProtKB-EC"/>
</dbReference>
<gene>
    <name evidence="5" type="ORF">JV16_00603</name>
</gene>
<dbReference type="SUPFAM" id="SSF53187">
    <property type="entry name" value="Zn-dependent exopeptidases"/>
    <property type="match status" value="1"/>
</dbReference>
<dbReference type="GO" id="GO:0071555">
    <property type="term" value="P:cell wall organization"/>
    <property type="evidence" value="ECO:0007669"/>
    <property type="project" value="UniProtKB-KW"/>
</dbReference>
<dbReference type="GO" id="GO:0030288">
    <property type="term" value="C:outer membrane-bounded periplasmic space"/>
    <property type="evidence" value="ECO:0007669"/>
    <property type="project" value="TreeGrafter"/>
</dbReference>
<dbReference type="InterPro" id="IPR017293">
    <property type="entry name" value="N-acetylmuramoyl-L-ala_amidase"/>
</dbReference>
<reference evidence="5 6" key="1">
    <citation type="submission" date="2015-01" db="EMBL/GenBank/DDBJ databases">
        <title>Genome sequence of Anoxybacillus ayderensis strain AB04.</title>
        <authorList>
            <person name="Belduz A.O."/>
            <person name="Canakci S."/>
            <person name="Chan K.-G."/>
            <person name="Kahar U.M."/>
            <person name="Yaakob A.S."/>
            <person name="Chan C.S."/>
            <person name="Goh K.M."/>
        </authorList>
    </citation>
    <scope>NUCLEOTIDE SEQUENCE [LARGE SCALE GENOMIC DNA]</scope>
    <source>
        <strain evidence="5 6">AB04</strain>
    </source>
</reference>
<dbReference type="EC" id="3.5.1.28" evidence="5"/>
<keyword evidence="6" id="KW-1185">Reference proteome</keyword>
<evidence type="ECO:0000313" key="5">
    <source>
        <dbReference type="EMBL" id="KIP22056.1"/>
    </source>
</evidence>
<sequence>MKKSLIASLFMFCCLLLIVQTASAAMNVRIVVDRLNVRTGPGLTFAVQEKVAKGKQYAVVQKRGEWLQIRLASNRTGWVHGKYVQIQNEANETKKQIQQLVVCQVDGLRIRKGPGTTFSVIGYVNRNEKGMATIAQGEWVYVRWDGKEGWVHRSYVANVEQNEQNNQQNNEQHTYVQMLYDNTNIRSAPSTQSPVVAKAKRGDQFSVIRKEGQWYVIQVDAQTIGYVAEWVVQVSNQPSPSQPQSLVGKTIVIDAGHGGKDYGTTGVNGTIEKMLTLQTALLLSEKLKQTGANVILTRENDRFLSLSERVQIAGKNKADAFVSIHYDSALNRTASGLTVYYYKQIDRSLADALFDPLSRLTGIQQRGVRLGNYHVLRENSRPSVLLELGYLSNPSEEMFVVSPTYQQAVTEAICNGLVRYFGK</sequence>
<evidence type="ECO:0000313" key="6">
    <source>
        <dbReference type="Proteomes" id="UP000032047"/>
    </source>
</evidence>
<dbReference type="CDD" id="cd02696">
    <property type="entry name" value="MurNAc-LAA"/>
    <property type="match status" value="1"/>
</dbReference>
<keyword evidence="1 5" id="KW-0378">Hydrolase</keyword>
<keyword evidence="3" id="KW-0732">Signal</keyword>
<feature type="signal peptide" evidence="3">
    <location>
        <begin position="1"/>
        <end position="24"/>
    </location>
</feature>
<evidence type="ECO:0000259" key="4">
    <source>
        <dbReference type="PROSITE" id="PS51781"/>
    </source>
</evidence>
<dbReference type="SMART" id="SM00646">
    <property type="entry name" value="Ami_3"/>
    <property type="match status" value="1"/>
</dbReference>
<dbReference type="Gene3D" id="2.30.30.40">
    <property type="entry name" value="SH3 Domains"/>
    <property type="match status" value="3"/>
</dbReference>